<proteinExistence type="inferred from homology"/>
<reference evidence="4" key="1">
    <citation type="journal article" date="2020" name="Fungal Divers.">
        <title>Resolving the Mortierellaceae phylogeny through synthesis of multi-gene phylogenetics and phylogenomics.</title>
        <authorList>
            <person name="Vandepol N."/>
            <person name="Liber J."/>
            <person name="Desiro A."/>
            <person name="Na H."/>
            <person name="Kennedy M."/>
            <person name="Barry K."/>
            <person name="Grigoriev I.V."/>
            <person name="Miller A.N."/>
            <person name="O'Donnell K."/>
            <person name="Stajich J.E."/>
            <person name="Bonito G."/>
        </authorList>
    </citation>
    <scope>NUCLEOTIDE SEQUENCE</scope>
    <source>
        <strain evidence="4">NRRL 2769</strain>
    </source>
</reference>
<accession>A0A9P6MLT9</accession>
<dbReference type="PANTHER" id="PTHR28524">
    <property type="entry name" value="SUCCINATE DEHYDROGENASE ASSEMBLY FACTOR 4, MITOCHONDRIAL"/>
    <property type="match status" value="1"/>
</dbReference>
<dbReference type="GO" id="GO:0034553">
    <property type="term" value="P:mitochondrial respiratory chain complex II assembly"/>
    <property type="evidence" value="ECO:0007669"/>
    <property type="project" value="TreeGrafter"/>
</dbReference>
<feature type="region of interest" description="Disordered" evidence="3">
    <location>
        <begin position="73"/>
        <end position="115"/>
    </location>
</feature>
<dbReference type="AlphaFoldDB" id="A0A9P6MLT9"/>
<keyword evidence="5" id="KW-1185">Reference proteome</keyword>
<evidence type="ECO:0000256" key="3">
    <source>
        <dbReference type="SAM" id="MobiDB-lite"/>
    </source>
</evidence>
<dbReference type="Pfam" id="PF07896">
    <property type="entry name" value="DUF1674"/>
    <property type="match status" value="1"/>
</dbReference>
<dbReference type="EMBL" id="JAAAID010002354">
    <property type="protein sequence ID" value="KAG0007434.1"/>
    <property type="molecule type" value="Genomic_DNA"/>
</dbReference>
<gene>
    <name evidence="4" type="primary">FMP21</name>
    <name evidence="4" type="ORF">BGZ80_004660</name>
</gene>
<evidence type="ECO:0000313" key="5">
    <source>
        <dbReference type="Proteomes" id="UP000703661"/>
    </source>
</evidence>
<comment type="caution">
    <text evidence="4">The sequence shown here is derived from an EMBL/GenBank/DDBJ whole genome shotgun (WGS) entry which is preliminary data.</text>
</comment>
<name>A0A9P6MLT9_9FUNG</name>
<dbReference type="InterPro" id="IPR012875">
    <property type="entry name" value="SDHF4"/>
</dbReference>
<protein>
    <recommendedName>
        <fullName evidence="2">Succinate dehydrogenase assembly factor 4, mitochondrial</fullName>
    </recommendedName>
</protein>
<dbReference type="GO" id="GO:0005739">
    <property type="term" value="C:mitochondrion"/>
    <property type="evidence" value="ECO:0007669"/>
    <property type="project" value="TreeGrafter"/>
</dbReference>
<evidence type="ECO:0000256" key="2">
    <source>
        <dbReference type="ARBA" id="ARBA00022170"/>
    </source>
</evidence>
<evidence type="ECO:0000313" key="4">
    <source>
        <dbReference type="EMBL" id="KAG0007434.1"/>
    </source>
</evidence>
<sequence length="127" mass="13572">MSSSFATFALRSSANPVLLRTPRTSTLSSPATGALTALVLQRSYSSTGIRPRAPAPIPLGSAKDQAEFEQLVKEAESAPLTSHPDARTPVPEEFEGDTNPITGEVGGPKREPVRFGDWSFKGRVTDF</sequence>
<dbReference type="PANTHER" id="PTHR28524:SF3">
    <property type="entry name" value="SUCCINATE DEHYDROGENASE ASSEMBLY FACTOR 4, MITOCHONDRIAL"/>
    <property type="match status" value="1"/>
</dbReference>
<dbReference type="Proteomes" id="UP000703661">
    <property type="component" value="Unassembled WGS sequence"/>
</dbReference>
<dbReference type="OrthoDB" id="201362at2759"/>
<comment type="similarity">
    <text evidence="1">Belongs to the SDHAF4 family.</text>
</comment>
<organism evidence="4 5">
    <name type="scientific">Entomortierella chlamydospora</name>
    <dbReference type="NCBI Taxonomy" id="101097"/>
    <lineage>
        <taxon>Eukaryota</taxon>
        <taxon>Fungi</taxon>
        <taxon>Fungi incertae sedis</taxon>
        <taxon>Mucoromycota</taxon>
        <taxon>Mortierellomycotina</taxon>
        <taxon>Mortierellomycetes</taxon>
        <taxon>Mortierellales</taxon>
        <taxon>Mortierellaceae</taxon>
        <taxon>Entomortierella</taxon>
    </lineage>
</organism>
<evidence type="ECO:0000256" key="1">
    <source>
        <dbReference type="ARBA" id="ARBA00005701"/>
    </source>
</evidence>